<keyword evidence="3" id="KW-1185">Reference proteome</keyword>
<accession>A0ABW4QBQ1</accession>
<feature type="domain" description="AraC effector-binding" evidence="1">
    <location>
        <begin position="9"/>
        <end position="156"/>
    </location>
</feature>
<dbReference type="Proteomes" id="UP001597307">
    <property type="component" value="Unassembled WGS sequence"/>
</dbReference>
<dbReference type="SUPFAM" id="SSF55136">
    <property type="entry name" value="Probable bacterial effector-binding domain"/>
    <property type="match status" value="1"/>
</dbReference>
<evidence type="ECO:0000259" key="1">
    <source>
        <dbReference type="SMART" id="SM00871"/>
    </source>
</evidence>
<dbReference type="SMART" id="SM00871">
    <property type="entry name" value="AraC_E_bind"/>
    <property type="match status" value="1"/>
</dbReference>
<gene>
    <name evidence="2" type="ORF">ACFSFX_16375</name>
</gene>
<evidence type="ECO:0000313" key="3">
    <source>
        <dbReference type="Proteomes" id="UP001597307"/>
    </source>
</evidence>
<name>A0ABW4QBQ1_9MICC</name>
<comment type="caution">
    <text evidence="2">The sequence shown here is derived from an EMBL/GenBank/DDBJ whole genome shotgun (WGS) entry which is preliminary data.</text>
</comment>
<proteinExistence type="predicted"/>
<dbReference type="RefSeq" id="WP_343881670.1">
    <property type="nucleotide sequence ID" value="NZ_BAAAIJ010000059.1"/>
</dbReference>
<dbReference type="InterPro" id="IPR011256">
    <property type="entry name" value="Reg_factor_effector_dom_sf"/>
</dbReference>
<dbReference type="InterPro" id="IPR010499">
    <property type="entry name" value="AraC_E-bd"/>
</dbReference>
<dbReference type="InterPro" id="IPR029442">
    <property type="entry name" value="GyrI-like"/>
</dbReference>
<reference evidence="3" key="1">
    <citation type="journal article" date="2019" name="Int. J. Syst. Evol. Microbiol.">
        <title>The Global Catalogue of Microorganisms (GCM) 10K type strain sequencing project: providing services to taxonomists for standard genome sequencing and annotation.</title>
        <authorList>
            <consortium name="The Broad Institute Genomics Platform"/>
            <consortium name="The Broad Institute Genome Sequencing Center for Infectious Disease"/>
            <person name="Wu L."/>
            <person name="Ma J."/>
        </authorList>
    </citation>
    <scope>NUCLEOTIDE SEQUENCE [LARGE SCALE GENOMIC DNA]</scope>
    <source>
        <strain evidence="3">JCM 11496</strain>
    </source>
</reference>
<dbReference type="Pfam" id="PF06445">
    <property type="entry name" value="GyrI-like"/>
    <property type="match status" value="1"/>
</dbReference>
<protein>
    <submittedName>
        <fullName evidence="2">GyrI-like domain-containing protein</fullName>
    </submittedName>
</protein>
<organism evidence="2 3">
    <name type="scientific">Arthrobacter flavus</name>
    <dbReference type="NCBI Taxonomy" id="95172"/>
    <lineage>
        <taxon>Bacteria</taxon>
        <taxon>Bacillati</taxon>
        <taxon>Actinomycetota</taxon>
        <taxon>Actinomycetes</taxon>
        <taxon>Micrococcales</taxon>
        <taxon>Micrococcaceae</taxon>
        <taxon>Arthrobacter</taxon>
    </lineage>
</organism>
<dbReference type="Gene3D" id="3.20.80.10">
    <property type="entry name" value="Regulatory factor, effector binding domain"/>
    <property type="match status" value="1"/>
</dbReference>
<dbReference type="EMBL" id="JBHUGA010000067">
    <property type="protein sequence ID" value="MFD1848162.1"/>
    <property type="molecule type" value="Genomic_DNA"/>
</dbReference>
<evidence type="ECO:0000313" key="2">
    <source>
        <dbReference type="EMBL" id="MFD1848162.1"/>
    </source>
</evidence>
<sequence length="156" mass="16851">MNDNAPQLTKVHTVEQPVAVVRERVRMDSLTDFFGRAFHQVMTATQTQGTSPAGPPVALYHGMSSETVDVEAGFPIAGHFAEAEGVSQSVLPETDAFEAIHVGPFDTLGQTYELLQAAIESAGLTPADIAWESYLTDPEAEPDPSKWVTKVVWPVV</sequence>